<sequence length="89" mass="10122">MTSNAYISSFSEGLRPYIARIKDVIADGVLIPKSPYPAYIANNWYKYHDSWADGWKEAYKSRIEHFCEVVGSNVATEEIIDLDCDNVSI</sequence>
<accession>W9REJ8</accession>
<name>W9REJ8_9ROSA</name>
<dbReference type="AlphaFoldDB" id="W9REJ8"/>
<organism evidence="1 2">
    <name type="scientific">Morus notabilis</name>
    <dbReference type="NCBI Taxonomy" id="981085"/>
    <lineage>
        <taxon>Eukaryota</taxon>
        <taxon>Viridiplantae</taxon>
        <taxon>Streptophyta</taxon>
        <taxon>Embryophyta</taxon>
        <taxon>Tracheophyta</taxon>
        <taxon>Spermatophyta</taxon>
        <taxon>Magnoliopsida</taxon>
        <taxon>eudicotyledons</taxon>
        <taxon>Gunneridae</taxon>
        <taxon>Pentapetalae</taxon>
        <taxon>rosids</taxon>
        <taxon>fabids</taxon>
        <taxon>Rosales</taxon>
        <taxon>Moraceae</taxon>
        <taxon>Moreae</taxon>
        <taxon>Morus</taxon>
    </lineage>
</organism>
<keyword evidence="2" id="KW-1185">Reference proteome</keyword>
<reference evidence="2" key="1">
    <citation type="submission" date="2013-01" db="EMBL/GenBank/DDBJ databases">
        <title>Draft Genome Sequence of a Mulberry Tree, Morus notabilis C.K. Schneid.</title>
        <authorList>
            <person name="He N."/>
            <person name="Zhao S."/>
        </authorList>
    </citation>
    <scope>NUCLEOTIDE SEQUENCE</scope>
</reference>
<dbReference type="EMBL" id="KE344931">
    <property type="protein sequence ID" value="EXB87089.1"/>
    <property type="molecule type" value="Genomic_DNA"/>
</dbReference>
<gene>
    <name evidence="1" type="ORF">L484_010071</name>
</gene>
<evidence type="ECO:0000313" key="1">
    <source>
        <dbReference type="EMBL" id="EXB87089.1"/>
    </source>
</evidence>
<protein>
    <submittedName>
        <fullName evidence="1">Uncharacterized protein</fullName>
    </submittedName>
</protein>
<evidence type="ECO:0000313" key="2">
    <source>
        <dbReference type="Proteomes" id="UP000030645"/>
    </source>
</evidence>
<proteinExistence type="predicted"/>
<dbReference type="Proteomes" id="UP000030645">
    <property type="component" value="Unassembled WGS sequence"/>
</dbReference>